<dbReference type="CDD" id="cd01392">
    <property type="entry name" value="HTH_LacI"/>
    <property type="match status" value="1"/>
</dbReference>
<proteinExistence type="predicted"/>
<dbReference type="PROSITE" id="PS50932">
    <property type="entry name" value="HTH_LACI_2"/>
    <property type="match status" value="1"/>
</dbReference>
<dbReference type="InterPro" id="IPR000843">
    <property type="entry name" value="HTH_LacI"/>
</dbReference>
<dbReference type="EMBL" id="JBFNQN010000013">
    <property type="protein sequence ID" value="MEW9266756.1"/>
    <property type="molecule type" value="Genomic_DNA"/>
</dbReference>
<evidence type="ECO:0000259" key="4">
    <source>
        <dbReference type="PROSITE" id="PS50932"/>
    </source>
</evidence>
<dbReference type="Proteomes" id="UP001555826">
    <property type="component" value="Unassembled WGS sequence"/>
</dbReference>
<dbReference type="InterPro" id="IPR010982">
    <property type="entry name" value="Lambda_DNA-bd_dom_sf"/>
</dbReference>
<dbReference type="GO" id="GO:0003677">
    <property type="term" value="F:DNA binding"/>
    <property type="evidence" value="ECO:0007669"/>
    <property type="project" value="UniProtKB-KW"/>
</dbReference>
<dbReference type="InterPro" id="IPR028082">
    <property type="entry name" value="Peripla_BP_I"/>
</dbReference>
<dbReference type="Gene3D" id="3.40.50.2300">
    <property type="match status" value="2"/>
</dbReference>
<evidence type="ECO:0000313" key="5">
    <source>
        <dbReference type="EMBL" id="MEW9266756.1"/>
    </source>
</evidence>
<dbReference type="Pfam" id="PF13377">
    <property type="entry name" value="Peripla_BP_3"/>
    <property type="match status" value="1"/>
</dbReference>
<keyword evidence="2 5" id="KW-0238">DNA-binding</keyword>
<evidence type="ECO:0000256" key="1">
    <source>
        <dbReference type="ARBA" id="ARBA00023015"/>
    </source>
</evidence>
<comment type="caution">
    <text evidence="5">The sequence shown here is derived from an EMBL/GenBank/DDBJ whole genome shotgun (WGS) entry which is preliminary data.</text>
</comment>
<dbReference type="SUPFAM" id="SSF53822">
    <property type="entry name" value="Periplasmic binding protein-like I"/>
    <property type="match status" value="1"/>
</dbReference>
<dbReference type="InterPro" id="IPR046335">
    <property type="entry name" value="LacI/GalR-like_sensor"/>
</dbReference>
<dbReference type="PANTHER" id="PTHR30146">
    <property type="entry name" value="LACI-RELATED TRANSCRIPTIONAL REPRESSOR"/>
    <property type="match status" value="1"/>
</dbReference>
<evidence type="ECO:0000313" key="6">
    <source>
        <dbReference type="Proteomes" id="UP001555826"/>
    </source>
</evidence>
<dbReference type="Pfam" id="PF00356">
    <property type="entry name" value="LacI"/>
    <property type="match status" value="1"/>
</dbReference>
<evidence type="ECO:0000256" key="3">
    <source>
        <dbReference type="ARBA" id="ARBA00023163"/>
    </source>
</evidence>
<dbReference type="SUPFAM" id="SSF47413">
    <property type="entry name" value="lambda repressor-like DNA-binding domains"/>
    <property type="match status" value="1"/>
</dbReference>
<accession>A0ABV3PAT8</accession>
<dbReference type="PANTHER" id="PTHR30146:SF109">
    <property type="entry name" value="HTH-TYPE TRANSCRIPTIONAL REGULATOR GALS"/>
    <property type="match status" value="1"/>
</dbReference>
<keyword evidence="1" id="KW-0805">Transcription regulation</keyword>
<protein>
    <submittedName>
        <fullName evidence="5">LacI family DNA-binding transcriptional regulator</fullName>
    </submittedName>
</protein>
<reference evidence="5 6" key="1">
    <citation type="submission" date="2024-07" db="EMBL/GenBank/DDBJ databases">
        <authorList>
            <person name="Thanompreechachai J."/>
            <person name="Duangmal K."/>
        </authorList>
    </citation>
    <scope>NUCLEOTIDE SEQUENCE [LARGE SCALE GENOMIC DNA]</scope>
    <source>
        <strain evidence="5 6">KCTC 19886</strain>
    </source>
</reference>
<organism evidence="5 6">
    <name type="scientific">Kineococcus endophyticus</name>
    <dbReference type="NCBI Taxonomy" id="1181883"/>
    <lineage>
        <taxon>Bacteria</taxon>
        <taxon>Bacillati</taxon>
        <taxon>Actinomycetota</taxon>
        <taxon>Actinomycetes</taxon>
        <taxon>Kineosporiales</taxon>
        <taxon>Kineosporiaceae</taxon>
        <taxon>Kineococcus</taxon>
    </lineage>
</organism>
<keyword evidence="6" id="KW-1185">Reference proteome</keyword>
<evidence type="ECO:0000256" key="2">
    <source>
        <dbReference type="ARBA" id="ARBA00023125"/>
    </source>
</evidence>
<dbReference type="Gene3D" id="1.10.260.40">
    <property type="entry name" value="lambda repressor-like DNA-binding domains"/>
    <property type="match status" value="1"/>
</dbReference>
<name>A0ABV3PAT8_9ACTN</name>
<dbReference type="RefSeq" id="WP_367639892.1">
    <property type="nucleotide sequence ID" value="NZ_JBFNQN010000013.1"/>
</dbReference>
<dbReference type="CDD" id="cd01574">
    <property type="entry name" value="PBP1_LacI"/>
    <property type="match status" value="1"/>
</dbReference>
<feature type="domain" description="HTH lacI-type" evidence="4">
    <location>
        <begin position="19"/>
        <end position="73"/>
    </location>
</feature>
<dbReference type="SMART" id="SM00354">
    <property type="entry name" value="HTH_LACI"/>
    <property type="match status" value="1"/>
</dbReference>
<sequence length="347" mass="36426">MSADSDERGSGPDAEARVPVLADVAQLAGVSQQTVSRVVRGSPSVARRTRERVEAAIAEIGYRPNVAARTLVTKRSHRIGVVAANAALYGAAMTLQGIQEAARATGYSVSLVMLPELTTASVQEALEDLRAQFVDGAIAVVPEDEAQDAVRAVDAAFPCVLAPGLDGAGVADAYWAEVAAARAATDHLLDLGHRTVHHLGGPTDWAESRARSTGWRTALVERLRVVPRPVRGDWTAASGHAAALDLPLQEVTALFVANDAMAVGALSALAGKGLRVPDDVSVVGFDDVPEAAYFAPPLTTVHQDFAEIGKRCVRVLLGRLRDRVVEPGSVSPELVVRSSTAPPPVLR</sequence>
<keyword evidence="3" id="KW-0804">Transcription</keyword>
<dbReference type="PROSITE" id="PS00356">
    <property type="entry name" value="HTH_LACI_1"/>
    <property type="match status" value="1"/>
</dbReference>
<gene>
    <name evidence="5" type="ORF">AB1207_18560</name>
</gene>